<accession>A0AC61RU52</accession>
<evidence type="ECO:0000313" key="1">
    <source>
        <dbReference type="EMBL" id="TGY95431.1"/>
    </source>
</evidence>
<sequence>MHKFTVLVVEDEKSICDFISKILTSHDYQVSCASTGEEALSLASSLCPDIILLDLGLPDMDGIEVIQNIRSWSGNPIIVISARTLEDDKVQALDSGADDYLTKPFGTSELMARIRTSLRHSNKINSNGLPLLPFRAKGLEIDFFKRSITVEGQAVHLTPIEYKIVAFLAQNSGKVMTYSAVMNNVWGPYAESDNKILRVNMANIRRKLEKNPAQPVYIFTEVGVGYRMVDEDLL</sequence>
<name>A0AC61RU52_9FIRM</name>
<comment type="caution">
    <text evidence="1">The sequence shown here is derived from an EMBL/GenBank/DDBJ whole genome shotgun (WGS) entry which is preliminary data.</text>
</comment>
<keyword evidence="2" id="KW-1185">Reference proteome</keyword>
<gene>
    <name evidence="1" type="ORF">E5329_14800</name>
</gene>
<proteinExistence type="predicted"/>
<evidence type="ECO:0000313" key="2">
    <source>
        <dbReference type="Proteomes" id="UP000304953"/>
    </source>
</evidence>
<dbReference type="Proteomes" id="UP000304953">
    <property type="component" value="Unassembled WGS sequence"/>
</dbReference>
<protein>
    <submittedName>
        <fullName evidence="1">Response regulator transcription factor</fullName>
    </submittedName>
</protein>
<dbReference type="EMBL" id="SRYA01000029">
    <property type="protein sequence ID" value="TGY95431.1"/>
    <property type="molecule type" value="Genomic_DNA"/>
</dbReference>
<organism evidence="1 2">
    <name type="scientific">Petralouisia muris</name>
    <dbReference type="NCBI Taxonomy" id="3032872"/>
    <lineage>
        <taxon>Bacteria</taxon>
        <taxon>Bacillati</taxon>
        <taxon>Bacillota</taxon>
        <taxon>Clostridia</taxon>
        <taxon>Lachnospirales</taxon>
        <taxon>Lachnospiraceae</taxon>
        <taxon>Petralouisia</taxon>
    </lineage>
</organism>
<reference evidence="1" key="1">
    <citation type="submission" date="2019-04" db="EMBL/GenBank/DDBJ databases">
        <title>Microbes associate with the intestines of laboratory mice.</title>
        <authorList>
            <person name="Navarre W."/>
            <person name="Wong E."/>
            <person name="Huang K."/>
            <person name="Tropini C."/>
            <person name="Ng K."/>
            <person name="Yu B."/>
        </authorList>
    </citation>
    <scope>NUCLEOTIDE SEQUENCE</scope>
    <source>
        <strain evidence="1">NM01_1-7b</strain>
    </source>
</reference>